<reference evidence="3" key="1">
    <citation type="journal article" date="2023" name="Int. J. Syst. Evol. Microbiol.">
        <title>Mesoterricola silvestris gen. nov., sp. nov., Mesoterricola sediminis sp. nov., Geothrix oryzae sp. nov., Geothrix edaphica sp. nov., Geothrix rubra sp. nov., and Geothrix limicola sp. nov., six novel members of Acidobacteriota isolated from soils.</title>
        <authorList>
            <person name="Itoh H."/>
            <person name="Sugisawa Y."/>
            <person name="Mise K."/>
            <person name="Xu Z."/>
            <person name="Kuniyasu M."/>
            <person name="Ushijima N."/>
            <person name="Kawano K."/>
            <person name="Kobayashi E."/>
            <person name="Shiratori Y."/>
            <person name="Masuda Y."/>
            <person name="Senoo K."/>
        </authorList>
    </citation>
    <scope>NUCLEOTIDE SEQUENCE [LARGE SCALE GENOMIC DNA]</scope>
    <source>
        <strain evidence="3">W79</strain>
    </source>
</reference>
<accession>A0AA48GLN8</accession>
<organism evidence="2 3">
    <name type="scientific">Mesoterricola silvestris</name>
    <dbReference type="NCBI Taxonomy" id="2927979"/>
    <lineage>
        <taxon>Bacteria</taxon>
        <taxon>Pseudomonadati</taxon>
        <taxon>Acidobacteriota</taxon>
        <taxon>Holophagae</taxon>
        <taxon>Holophagales</taxon>
        <taxon>Holophagaceae</taxon>
        <taxon>Mesoterricola</taxon>
    </lineage>
</organism>
<dbReference type="KEGG" id="msil:METEAL_28660"/>
<dbReference type="AlphaFoldDB" id="A0AA48GLN8"/>
<keyword evidence="3" id="KW-1185">Reference proteome</keyword>
<name>A0AA48GLN8_9BACT</name>
<keyword evidence="1" id="KW-0812">Transmembrane</keyword>
<feature type="transmembrane region" description="Helical" evidence="1">
    <location>
        <begin position="85"/>
        <end position="104"/>
    </location>
</feature>
<proteinExistence type="predicted"/>
<evidence type="ECO:0000313" key="2">
    <source>
        <dbReference type="EMBL" id="BDU73692.1"/>
    </source>
</evidence>
<evidence type="ECO:0000256" key="1">
    <source>
        <dbReference type="SAM" id="Phobius"/>
    </source>
</evidence>
<gene>
    <name evidence="2" type="ORF">METEAL_28660</name>
</gene>
<feature type="transmembrane region" description="Helical" evidence="1">
    <location>
        <begin position="60"/>
        <end position="79"/>
    </location>
</feature>
<keyword evidence="1" id="KW-0472">Membrane</keyword>
<dbReference type="EMBL" id="AP027080">
    <property type="protein sequence ID" value="BDU73692.1"/>
    <property type="molecule type" value="Genomic_DNA"/>
</dbReference>
<keyword evidence="1" id="KW-1133">Transmembrane helix</keyword>
<evidence type="ECO:0000313" key="3">
    <source>
        <dbReference type="Proteomes" id="UP001238179"/>
    </source>
</evidence>
<sequence length="135" mass="15439">MLHVRVSRVDDYAGELTQGLRKLEAEKARGYLSREEQEDFLLDLHKAIDRNDLRPMRTRALVDLVLAALTAAAAALLSWKLPEDHIPHAVLLALCAISLGMAAWRYRLYHRRRLHDRKWLTRLEQSVAAGGSIFD</sequence>
<protein>
    <submittedName>
        <fullName evidence="2">Uncharacterized protein</fullName>
    </submittedName>
</protein>
<dbReference type="Proteomes" id="UP001238179">
    <property type="component" value="Chromosome"/>
</dbReference>